<accession>A0A418KU26</accession>
<reference evidence="2 3" key="1">
    <citation type="submission" date="2018-09" db="EMBL/GenBank/DDBJ databases">
        <title>Isolation, diversity and antifungal activity of actinobacteria from wheat.</title>
        <authorList>
            <person name="Han C."/>
        </authorList>
    </citation>
    <scope>NUCLEOTIDE SEQUENCE [LARGE SCALE GENOMIC DNA]</scope>
    <source>
        <strain evidence="2 3">NEAU-YY265</strain>
    </source>
</reference>
<gene>
    <name evidence="2" type="ORF">DY240_08135</name>
</gene>
<comment type="caution">
    <text evidence="2">The sequence shown here is derived from an EMBL/GenBank/DDBJ whole genome shotgun (WGS) entry which is preliminary data.</text>
</comment>
<dbReference type="SUPFAM" id="SSF50998">
    <property type="entry name" value="Quinoprotein alcohol dehydrogenase-like"/>
    <property type="match status" value="1"/>
</dbReference>
<keyword evidence="3" id="KW-1185">Reference proteome</keyword>
<organism evidence="2 3">
    <name type="scientific">Jiangella rhizosphaerae</name>
    <dbReference type="NCBI Taxonomy" id="2293569"/>
    <lineage>
        <taxon>Bacteria</taxon>
        <taxon>Bacillati</taxon>
        <taxon>Actinomycetota</taxon>
        <taxon>Actinomycetes</taxon>
        <taxon>Jiangellales</taxon>
        <taxon>Jiangellaceae</taxon>
        <taxon>Jiangella</taxon>
    </lineage>
</organism>
<evidence type="ECO:0000313" key="3">
    <source>
        <dbReference type="Proteomes" id="UP000284057"/>
    </source>
</evidence>
<feature type="signal peptide" evidence="1">
    <location>
        <begin position="1"/>
        <end position="20"/>
    </location>
</feature>
<keyword evidence="1" id="KW-0732">Signal</keyword>
<evidence type="ECO:0000313" key="2">
    <source>
        <dbReference type="EMBL" id="RIQ29614.1"/>
    </source>
</evidence>
<dbReference type="Proteomes" id="UP000284057">
    <property type="component" value="Unassembled WGS sequence"/>
</dbReference>
<evidence type="ECO:0000256" key="1">
    <source>
        <dbReference type="SAM" id="SignalP"/>
    </source>
</evidence>
<proteinExistence type="predicted"/>
<dbReference type="NCBIfam" id="NF041516">
    <property type="entry name" value="PA2928_fam"/>
    <property type="match status" value="1"/>
</dbReference>
<dbReference type="InterPro" id="IPR048161">
    <property type="entry name" value="PA2928-like"/>
</dbReference>
<dbReference type="InterPro" id="IPR011047">
    <property type="entry name" value="Quinoprotein_ADH-like_sf"/>
</dbReference>
<sequence length="326" mass="33214">MLVAVALVVAALVAGGAAIVADGVDGPTTPSLDLAVTTIDGRDVAVVAYQHEAGGTLGRIRWVFARELTVRVAAVDLATGDHLWDRPISAAYPAVEAGVLAAGGGYAYLTTDDGLVIVDLDDGDVIARGDGVDGLGAAYLASRTASAHDAAADAVVTLTSGGAVLAIPVGGTTARPAAPDVAARWRDVLNVDDDRDLYGSESGTTSKTALTADGASLSLNTWGTRTDFFVLDTAAERYGVAAGHGAGFLVLETLDVPQSTLSVVDPATFEPAHTYRLPGSLRQAVDAPGGRVLILTENDDETGLLVVATAGGFTEFEVGEPGLLWF</sequence>
<dbReference type="AlphaFoldDB" id="A0A418KU26"/>
<feature type="chain" id="PRO_5019356364" evidence="1">
    <location>
        <begin position="21"/>
        <end position="326"/>
    </location>
</feature>
<name>A0A418KU26_9ACTN</name>
<protein>
    <submittedName>
        <fullName evidence="2">Uncharacterized protein</fullName>
    </submittedName>
</protein>
<dbReference type="EMBL" id="QUAL01000069">
    <property type="protein sequence ID" value="RIQ29614.1"/>
    <property type="molecule type" value="Genomic_DNA"/>
</dbReference>